<keyword evidence="9 11" id="KW-1133">Transmembrane helix</keyword>
<comment type="similarity">
    <text evidence="2">Belongs to the ABC transporter superfamily.</text>
</comment>
<dbReference type="PROSITE" id="PS00211">
    <property type="entry name" value="ABC_TRANSPORTER_1"/>
    <property type="match status" value="1"/>
</dbReference>
<organism evidence="14 15">
    <name type="scientific">Dichotomicrobium thermohalophilum</name>
    <dbReference type="NCBI Taxonomy" id="933063"/>
    <lineage>
        <taxon>Bacteria</taxon>
        <taxon>Pseudomonadati</taxon>
        <taxon>Pseudomonadota</taxon>
        <taxon>Alphaproteobacteria</taxon>
        <taxon>Hyphomicrobiales</taxon>
        <taxon>Hyphomicrobiaceae</taxon>
        <taxon>Dichotomicrobium</taxon>
    </lineage>
</organism>
<dbReference type="Pfam" id="PF00664">
    <property type="entry name" value="ABC_membrane"/>
    <property type="match status" value="1"/>
</dbReference>
<keyword evidence="15" id="KW-1185">Reference proteome</keyword>
<evidence type="ECO:0000256" key="3">
    <source>
        <dbReference type="ARBA" id="ARBA00022448"/>
    </source>
</evidence>
<dbReference type="PROSITE" id="PS50929">
    <property type="entry name" value="ABC_TM1F"/>
    <property type="match status" value="1"/>
</dbReference>
<dbReference type="InterPro" id="IPR027417">
    <property type="entry name" value="P-loop_NTPase"/>
</dbReference>
<dbReference type="AlphaFoldDB" id="A0A397QCE9"/>
<evidence type="ECO:0000313" key="14">
    <source>
        <dbReference type="EMBL" id="RIA55774.1"/>
    </source>
</evidence>
<evidence type="ECO:0000256" key="7">
    <source>
        <dbReference type="ARBA" id="ARBA00022741"/>
    </source>
</evidence>
<accession>A0A397QCE9</accession>
<dbReference type="SUPFAM" id="SSF90123">
    <property type="entry name" value="ABC transporter transmembrane region"/>
    <property type="match status" value="1"/>
</dbReference>
<evidence type="ECO:0000256" key="8">
    <source>
        <dbReference type="ARBA" id="ARBA00022840"/>
    </source>
</evidence>
<dbReference type="Gene3D" id="1.20.1560.10">
    <property type="entry name" value="ABC transporter type 1, transmembrane domain"/>
    <property type="match status" value="1"/>
</dbReference>
<reference evidence="14 15" key="1">
    <citation type="submission" date="2018-08" db="EMBL/GenBank/DDBJ databases">
        <title>Genomic Encyclopedia of Archaeal and Bacterial Type Strains, Phase II (KMG-II): from individual species to whole genera.</title>
        <authorList>
            <person name="Goeker M."/>
        </authorList>
    </citation>
    <scope>NUCLEOTIDE SEQUENCE [LARGE SCALE GENOMIC DNA]</scope>
    <source>
        <strain evidence="14 15">DSM 5002</strain>
    </source>
</reference>
<sequence>MPRLLGKEWWAARIANWLEQIRQGDVELFLQIFREYFHRFWRRYIVIFILIGIASGATAVTAWLVKDIVNSVFVDRNADLLIPLVVMVLAIFLAKGLSTYFQTVLSQRISNAMVADIQKRLMNHVLTQRLDFFSQNGSDELLMRFNQGAQAFNQILNLVLVNGLRDVMTLAALVAVMVIQDPVLTLVSFTVAPVVFYGVSVLVKKLKDLSREELAGFSDLNRLVRETVQGIPVIKAYNLERAQRDDSQEVIERIQDRRDRMAALQAAPIPLLDTVGGIAVSLAILYAGFRMISGAYDAGTFMSFLTALLLAADPARRLSQMRVKLRRSFMGVQMVFDLLNNDDSEPSGTRELPGPVMGEGQATAPAIAFRGIEFSYDKEKPILTGLDLEIAPGEMVALVGPSGAGKSTLFKLLLKFHAPDAGRVELFGNDVAELDNAALRGAISFVGQSNFIFAGSIRDNLSLRNATVSQDQIEAACRAVGLHDDIAALPKGYDTDVGELGTMISGGQAQRLNMARAIIKDAPILLLDEVTSALDAENEQLIKDYIRAQAQHKTVLVIAHRLSTVKEADRIALVQDGRIAAQGRHDELAATNSYYEKIVALQFAA</sequence>
<dbReference type="InterPro" id="IPR003439">
    <property type="entry name" value="ABC_transporter-like_ATP-bd"/>
</dbReference>
<dbReference type="GO" id="GO:0005524">
    <property type="term" value="F:ATP binding"/>
    <property type="evidence" value="ECO:0007669"/>
    <property type="project" value="UniProtKB-KW"/>
</dbReference>
<feature type="domain" description="ABC transporter" evidence="12">
    <location>
        <begin position="367"/>
        <end position="601"/>
    </location>
</feature>
<keyword evidence="10 11" id="KW-0472">Membrane</keyword>
<name>A0A397QCE9_9HYPH</name>
<feature type="domain" description="ABC transmembrane type-1" evidence="13">
    <location>
        <begin position="45"/>
        <end position="327"/>
    </location>
</feature>
<evidence type="ECO:0000259" key="12">
    <source>
        <dbReference type="PROSITE" id="PS50893"/>
    </source>
</evidence>
<keyword evidence="6 11" id="KW-0812">Transmembrane</keyword>
<comment type="subcellular location">
    <subcellularLocation>
        <location evidence="1">Cell membrane</location>
        <topology evidence="1">Multi-pass membrane protein</topology>
    </subcellularLocation>
</comment>
<comment type="caution">
    <text evidence="14">The sequence shown here is derived from an EMBL/GenBank/DDBJ whole genome shotgun (WGS) entry which is preliminary data.</text>
</comment>
<dbReference type="PANTHER" id="PTHR43394">
    <property type="entry name" value="ATP-DEPENDENT PERMEASE MDL1, MITOCHONDRIAL"/>
    <property type="match status" value="1"/>
</dbReference>
<evidence type="ECO:0000259" key="13">
    <source>
        <dbReference type="PROSITE" id="PS50929"/>
    </source>
</evidence>
<protein>
    <submittedName>
        <fullName evidence="14">ATP-binding cassette subfamily B protein</fullName>
    </submittedName>
</protein>
<proteinExistence type="inferred from homology"/>
<dbReference type="GO" id="GO:0015421">
    <property type="term" value="F:ABC-type oligopeptide transporter activity"/>
    <property type="evidence" value="ECO:0007669"/>
    <property type="project" value="TreeGrafter"/>
</dbReference>
<dbReference type="InterPro" id="IPR011527">
    <property type="entry name" value="ABC1_TM_dom"/>
</dbReference>
<feature type="transmembrane region" description="Helical" evidence="11">
    <location>
        <begin position="183"/>
        <end position="203"/>
    </location>
</feature>
<feature type="transmembrane region" description="Helical" evidence="11">
    <location>
        <begin position="80"/>
        <end position="101"/>
    </location>
</feature>
<keyword evidence="5" id="KW-0762">Sugar transport</keyword>
<feature type="transmembrane region" description="Helical" evidence="11">
    <location>
        <begin position="155"/>
        <end position="177"/>
    </location>
</feature>
<dbReference type="SUPFAM" id="SSF52540">
    <property type="entry name" value="P-loop containing nucleoside triphosphate hydrolases"/>
    <property type="match status" value="1"/>
</dbReference>
<keyword evidence="7" id="KW-0547">Nucleotide-binding</keyword>
<dbReference type="GO" id="GO:0005886">
    <property type="term" value="C:plasma membrane"/>
    <property type="evidence" value="ECO:0007669"/>
    <property type="project" value="UniProtKB-SubCell"/>
</dbReference>
<dbReference type="PANTHER" id="PTHR43394:SF1">
    <property type="entry name" value="ATP-BINDING CASSETTE SUB-FAMILY B MEMBER 10, MITOCHONDRIAL"/>
    <property type="match status" value="1"/>
</dbReference>
<feature type="transmembrane region" description="Helical" evidence="11">
    <location>
        <begin position="267"/>
        <end position="289"/>
    </location>
</feature>
<dbReference type="Proteomes" id="UP000266273">
    <property type="component" value="Unassembled WGS sequence"/>
</dbReference>
<dbReference type="SMART" id="SM00382">
    <property type="entry name" value="AAA"/>
    <property type="match status" value="1"/>
</dbReference>
<evidence type="ECO:0000256" key="11">
    <source>
        <dbReference type="SAM" id="Phobius"/>
    </source>
</evidence>
<feature type="transmembrane region" description="Helical" evidence="11">
    <location>
        <begin position="44"/>
        <end position="65"/>
    </location>
</feature>
<evidence type="ECO:0000256" key="9">
    <source>
        <dbReference type="ARBA" id="ARBA00022989"/>
    </source>
</evidence>
<dbReference type="CDD" id="cd18552">
    <property type="entry name" value="ABC_6TM_MsbA_like"/>
    <property type="match status" value="1"/>
</dbReference>
<dbReference type="RefSeq" id="WP_170144332.1">
    <property type="nucleotide sequence ID" value="NZ_QXDF01000001.1"/>
</dbReference>
<gene>
    <name evidence="14" type="ORF">BXY53_0850</name>
</gene>
<evidence type="ECO:0000256" key="2">
    <source>
        <dbReference type="ARBA" id="ARBA00005417"/>
    </source>
</evidence>
<evidence type="ECO:0000256" key="1">
    <source>
        <dbReference type="ARBA" id="ARBA00004651"/>
    </source>
</evidence>
<evidence type="ECO:0000256" key="10">
    <source>
        <dbReference type="ARBA" id="ARBA00023136"/>
    </source>
</evidence>
<keyword evidence="4" id="KW-1003">Cell membrane</keyword>
<dbReference type="Gene3D" id="3.40.50.300">
    <property type="entry name" value="P-loop containing nucleotide triphosphate hydrolases"/>
    <property type="match status" value="1"/>
</dbReference>
<evidence type="ECO:0000313" key="15">
    <source>
        <dbReference type="Proteomes" id="UP000266273"/>
    </source>
</evidence>
<evidence type="ECO:0000256" key="6">
    <source>
        <dbReference type="ARBA" id="ARBA00022692"/>
    </source>
</evidence>
<dbReference type="InterPro" id="IPR003593">
    <property type="entry name" value="AAA+_ATPase"/>
</dbReference>
<dbReference type="InterPro" id="IPR036640">
    <property type="entry name" value="ABC1_TM_sf"/>
</dbReference>
<evidence type="ECO:0000256" key="5">
    <source>
        <dbReference type="ARBA" id="ARBA00022597"/>
    </source>
</evidence>
<dbReference type="InterPro" id="IPR017871">
    <property type="entry name" value="ABC_transporter-like_CS"/>
</dbReference>
<dbReference type="GO" id="GO:0016887">
    <property type="term" value="F:ATP hydrolysis activity"/>
    <property type="evidence" value="ECO:0007669"/>
    <property type="project" value="InterPro"/>
</dbReference>
<keyword evidence="8 14" id="KW-0067">ATP-binding</keyword>
<dbReference type="PROSITE" id="PS50893">
    <property type="entry name" value="ABC_TRANSPORTER_2"/>
    <property type="match status" value="1"/>
</dbReference>
<dbReference type="EMBL" id="QXDF01000001">
    <property type="protein sequence ID" value="RIA55774.1"/>
    <property type="molecule type" value="Genomic_DNA"/>
</dbReference>
<dbReference type="FunFam" id="3.40.50.300:FF:000221">
    <property type="entry name" value="Multidrug ABC transporter ATP-binding protein"/>
    <property type="match status" value="1"/>
</dbReference>
<dbReference type="InterPro" id="IPR039421">
    <property type="entry name" value="Type_1_exporter"/>
</dbReference>
<evidence type="ECO:0000256" key="4">
    <source>
        <dbReference type="ARBA" id="ARBA00022475"/>
    </source>
</evidence>
<keyword evidence="3" id="KW-0813">Transport</keyword>
<dbReference type="Pfam" id="PF00005">
    <property type="entry name" value="ABC_tran"/>
    <property type="match status" value="1"/>
</dbReference>